<evidence type="ECO:0000313" key="1">
    <source>
        <dbReference type="EMBL" id="SFF10044.1"/>
    </source>
</evidence>
<dbReference type="AlphaFoldDB" id="A0A1I2FXA0"/>
<evidence type="ECO:0008006" key="3">
    <source>
        <dbReference type="Google" id="ProtNLM"/>
    </source>
</evidence>
<proteinExistence type="predicted"/>
<keyword evidence="2" id="KW-1185">Reference proteome</keyword>
<dbReference type="Proteomes" id="UP000199645">
    <property type="component" value="Unassembled WGS sequence"/>
</dbReference>
<name>A0A1I2FXA0_9ACTN</name>
<accession>A0A1I2FXA0</accession>
<organism evidence="1 2">
    <name type="scientific">Actinoplanes philippinensis</name>
    <dbReference type="NCBI Taxonomy" id="35752"/>
    <lineage>
        <taxon>Bacteria</taxon>
        <taxon>Bacillati</taxon>
        <taxon>Actinomycetota</taxon>
        <taxon>Actinomycetes</taxon>
        <taxon>Micromonosporales</taxon>
        <taxon>Micromonosporaceae</taxon>
        <taxon>Actinoplanes</taxon>
    </lineage>
</organism>
<gene>
    <name evidence="1" type="ORF">SAMN05421541_10629</name>
</gene>
<protein>
    <recommendedName>
        <fullName evidence="3">DUF1877 domain-containing protein</fullName>
    </recommendedName>
</protein>
<sequence>MPLESGPVRALRADPALQRLAEDQPPFTRRWPDEVLPRISEQLLAVVPDDTKWSLDFFESRNFDQAEYLLDPIATRTIKSWPQRERMATYRAIFGAQRFALYTSDGCVTPWRCSSPAELTAAARLIDELDVAAVRREFSVADMLELGLYKVHPEDDDTESFTRALGDLRAWADHCRGVAARDLGLVIDLF</sequence>
<evidence type="ECO:0000313" key="2">
    <source>
        <dbReference type="Proteomes" id="UP000199645"/>
    </source>
</evidence>
<reference evidence="1 2" key="1">
    <citation type="submission" date="2016-10" db="EMBL/GenBank/DDBJ databases">
        <authorList>
            <person name="de Groot N.N."/>
        </authorList>
    </citation>
    <scope>NUCLEOTIDE SEQUENCE [LARGE SCALE GENOMIC DNA]</scope>
    <source>
        <strain evidence="1 2">DSM 43019</strain>
    </source>
</reference>
<dbReference type="Gene3D" id="3.40.1760.10">
    <property type="entry name" value="YfbM-like super family"/>
    <property type="match status" value="1"/>
</dbReference>
<dbReference type="InterPro" id="IPR035944">
    <property type="entry name" value="YfbM-like_sf"/>
</dbReference>
<dbReference type="STRING" id="35752.SAMN05421541_10629"/>
<dbReference type="EMBL" id="FONV01000006">
    <property type="protein sequence ID" value="SFF10044.1"/>
    <property type="molecule type" value="Genomic_DNA"/>
</dbReference>